<dbReference type="Gene3D" id="3.10.110.10">
    <property type="entry name" value="Ubiquitin Conjugating Enzyme"/>
    <property type="match status" value="1"/>
</dbReference>
<dbReference type="InterPro" id="IPR000608">
    <property type="entry name" value="UBC"/>
</dbReference>
<dbReference type="VEuPathDB" id="FungiDB:RhiirFUN_003208"/>
<evidence type="ECO:0000313" key="3">
    <source>
        <dbReference type="Proteomes" id="UP000233469"/>
    </source>
</evidence>
<dbReference type="Pfam" id="PF00179">
    <property type="entry name" value="UQ_con"/>
    <property type="match status" value="1"/>
</dbReference>
<dbReference type="FunFam" id="3.10.110.10:FF:000002">
    <property type="entry name" value="Ubiquitin-conjugating enzyme E2 D3"/>
    <property type="match status" value="1"/>
</dbReference>
<name>A0A2N1MDP0_9GLOM</name>
<dbReference type="InterPro" id="IPR016135">
    <property type="entry name" value="UBQ-conjugating_enzyme/RWD"/>
</dbReference>
<dbReference type="SUPFAM" id="SSF54495">
    <property type="entry name" value="UBC-like"/>
    <property type="match status" value="1"/>
</dbReference>
<dbReference type="EMBL" id="LLXL01002888">
    <property type="protein sequence ID" value="PKK59762.1"/>
    <property type="molecule type" value="Genomic_DNA"/>
</dbReference>
<dbReference type="Proteomes" id="UP000233469">
    <property type="component" value="Unassembled WGS sequence"/>
</dbReference>
<dbReference type="VEuPathDB" id="FungiDB:FUN_018519"/>
<feature type="domain" description="UBC core" evidence="1">
    <location>
        <begin position="1"/>
        <end position="147"/>
    </location>
</feature>
<accession>A0A2N1MDP0</accession>
<organism evidence="2 3">
    <name type="scientific">Rhizophagus irregularis</name>
    <dbReference type="NCBI Taxonomy" id="588596"/>
    <lineage>
        <taxon>Eukaryota</taxon>
        <taxon>Fungi</taxon>
        <taxon>Fungi incertae sedis</taxon>
        <taxon>Mucoromycota</taxon>
        <taxon>Glomeromycotina</taxon>
        <taxon>Glomeromycetes</taxon>
        <taxon>Glomerales</taxon>
        <taxon>Glomeraceae</taxon>
        <taxon>Rhizophagus</taxon>
    </lineage>
</organism>
<dbReference type="PROSITE" id="PS50127">
    <property type="entry name" value="UBC_2"/>
    <property type="match status" value="1"/>
</dbReference>
<sequence length="151" mass="17368">MATRRINKELRDLENDPPSFCSVGPVEDDLFHWEGTIMGPSDSPYSGGEFSLDIHFPLDYPFKPPAIEFITRIYHPNIDSNGHICMDILHEEWSPGFTISKVLLLIYSLLTDPNHDNPSVPEIAHVYKNNRNLYEFIARNCIRKDAESKYS</sequence>
<gene>
    <name evidence="2" type="ORF">RhiirC2_767378</name>
</gene>
<reference evidence="2 3" key="2">
    <citation type="submission" date="2017-10" db="EMBL/GenBank/DDBJ databases">
        <title>Extensive intraspecific genome diversity in a model arbuscular mycorrhizal fungus.</title>
        <authorList>
            <person name="Chen E.C.H."/>
            <person name="Morin E."/>
            <person name="Baudet D."/>
            <person name="Noel J."/>
            <person name="Ndikumana S."/>
            <person name="Charron P."/>
            <person name="St-Onge C."/>
            <person name="Giorgi J."/>
            <person name="Grigoriev I.V."/>
            <person name="Roux C."/>
            <person name="Martin F.M."/>
            <person name="Corradi N."/>
        </authorList>
    </citation>
    <scope>NUCLEOTIDE SEQUENCE [LARGE SCALE GENOMIC DNA]</scope>
    <source>
        <strain evidence="2 3">C2</strain>
    </source>
</reference>
<reference evidence="2 3" key="1">
    <citation type="submission" date="2016-04" db="EMBL/GenBank/DDBJ databases">
        <title>Genome analyses suggest a sexual origin of heterokaryosis in a supposedly ancient asexual fungus.</title>
        <authorList>
            <person name="Ropars J."/>
            <person name="Sedzielewska K."/>
            <person name="Noel J."/>
            <person name="Charron P."/>
            <person name="Farinelli L."/>
            <person name="Marton T."/>
            <person name="Kruger M."/>
            <person name="Pelin A."/>
            <person name="Brachmann A."/>
            <person name="Corradi N."/>
        </authorList>
    </citation>
    <scope>NUCLEOTIDE SEQUENCE [LARGE SCALE GENOMIC DNA]</scope>
    <source>
        <strain evidence="2 3">C2</strain>
    </source>
</reference>
<dbReference type="PANTHER" id="PTHR24068">
    <property type="entry name" value="UBIQUITIN-CONJUGATING ENZYME E2"/>
    <property type="match status" value="1"/>
</dbReference>
<protein>
    <submittedName>
        <fullName evidence="2">Ubiquitin-conjugating enzyme</fullName>
    </submittedName>
</protein>
<evidence type="ECO:0000313" key="2">
    <source>
        <dbReference type="EMBL" id="PKK59762.1"/>
    </source>
</evidence>
<dbReference type="VEuPathDB" id="FungiDB:RhiirA1_508175"/>
<evidence type="ECO:0000259" key="1">
    <source>
        <dbReference type="PROSITE" id="PS50127"/>
    </source>
</evidence>
<dbReference type="AlphaFoldDB" id="A0A2N1MDP0"/>
<dbReference type="SMART" id="SM00212">
    <property type="entry name" value="UBCc"/>
    <property type="match status" value="1"/>
</dbReference>
<comment type="caution">
    <text evidence="2">The sequence shown here is derived from an EMBL/GenBank/DDBJ whole genome shotgun (WGS) entry which is preliminary data.</text>
</comment>
<proteinExistence type="predicted"/>